<evidence type="ECO:0000256" key="1">
    <source>
        <dbReference type="ARBA" id="ARBA00004651"/>
    </source>
</evidence>
<sequence>MLVASGPAFLVVKLAGAAYLIYLGIRLLFWRSDDGKHDSGSTEATGSTRPSFREGFICDMANPKTVLVYASIIPQFVQAGPNAVLQVAVLGVTFAVIGFASLVAYTALFASARSIMVRSRVKKWLMRVSGGILTSFGIGLAASAR</sequence>
<keyword evidence="5 6" id="KW-0472">Membrane</keyword>
<organism evidence="7 8">
    <name type="scientific">Pseudonocardia autotrophica</name>
    <name type="common">Amycolata autotrophica</name>
    <name type="synonym">Nocardia autotrophica</name>
    <dbReference type="NCBI Taxonomy" id="2074"/>
    <lineage>
        <taxon>Bacteria</taxon>
        <taxon>Bacillati</taxon>
        <taxon>Actinomycetota</taxon>
        <taxon>Actinomycetes</taxon>
        <taxon>Pseudonocardiales</taxon>
        <taxon>Pseudonocardiaceae</taxon>
        <taxon>Pseudonocardia</taxon>
    </lineage>
</organism>
<evidence type="ECO:0000256" key="2">
    <source>
        <dbReference type="ARBA" id="ARBA00022475"/>
    </source>
</evidence>
<dbReference type="PANTHER" id="PTHR30086:SF20">
    <property type="entry name" value="ARGININE EXPORTER PROTEIN ARGO-RELATED"/>
    <property type="match status" value="1"/>
</dbReference>
<evidence type="ECO:0000256" key="3">
    <source>
        <dbReference type="ARBA" id="ARBA00022692"/>
    </source>
</evidence>
<dbReference type="Proteomes" id="UP000194360">
    <property type="component" value="Unassembled WGS sequence"/>
</dbReference>
<evidence type="ECO:0000313" key="8">
    <source>
        <dbReference type="Proteomes" id="UP000194360"/>
    </source>
</evidence>
<evidence type="ECO:0000313" key="7">
    <source>
        <dbReference type="EMBL" id="OSY35914.1"/>
    </source>
</evidence>
<gene>
    <name evidence="7" type="primary">rhtB_5</name>
    <name evidence="7" type="ORF">BG845_05752</name>
</gene>
<reference evidence="7 8" key="1">
    <citation type="submission" date="2016-09" db="EMBL/GenBank/DDBJ databases">
        <title>Pseudonocardia autotrophica DSM535, a candidate organism with high potential of specific P450 cytochromes.</title>
        <authorList>
            <person name="Grumaz C."/>
            <person name="Vainshtein Y."/>
            <person name="Kirstahler P."/>
            <person name="Sohn K."/>
        </authorList>
    </citation>
    <scope>NUCLEOTIDE SEQUENCE [LARGE SCALE GENOMIC DNA]</scope>
    <source>
        <strain evidence="7 8">DSM 535</strain>
    </source>
</reference>
<comment type="caution">
    <text evidence="7">The sequence shown here is derived from an EMBL/GenBank/DDBJ whole genome shotgun (WGS) entry which is preliminary data.</text>
</comment>
<keyword evidence="8" id="KW-1185">Reference proteome</keyword>
<feature type="transmembrane region" description="Helical" evidence="6">
    <location>
        <begin position="124"/>
        <end position="144"/>
    </location>
</feature>
<name>A0A1Y2MKX1_PSEAH</name>
<evidence type="ECO:0000256" key="6">
    <source>
        <dbReference type="SAM" id="Phobius"/>
    </source>
</evidence>
<dbReference type="GO" id="GO:0005886">
    <property type="term" value="C:plasma membrane"/>
    <property type="evidence" value="ECO:0007669"/>
    <property type="project" value="UniProtKB-SubCell"/>
</dbReference>
<protein>
    <submittedName>
        <fullName evidence="7">Homoserine/homoserine lactone efflux protein</fullName>
    </submittedName>
</protein>
<dbReference type="AlphaFoldDB" id="A0A1Y2MKX1"/>
<keyword evidence="4 6" id="KW-1133">Transmembrane helix</keyword>
<keyword evidence="2" id="KW-1003">Cell membrane</keyword>
<proteinExistence type="predicted"/>
<dbReference type="EMBL" id="MIGB01000045">
    <property type="protein sequence ID" value="OSY35914.1"/>
    <property type="molecule type" value="Genomic_DNA"/>
</dbReference>
<dbReference type="PANTHER" id="PTHR30086">
    <property type="entry name" value="ARGININE EXPORTER PROTEIN ARGO"/>
    <property type="match status" value="1"/>
</dbReference>
<dbReference type="Pfam" id="PF01810">
    <property type="entry name" value="LysE"/>
    <property type="match status" value="1"/>
</dbReference>
<dbReference type="STRING" id="2074.BG845_05752"/>
<dbReference type="GO" id="GO:0015171">
    <property type="term" value="F:amino acid transmembrane transporter activity"/>
    <property type="evidence" value="ECO:0007669"/>
    <property type="project" value="TreeGrafter"/>
</dbReference>
<accession>A0A1Y2MKX1</accession>
<dbReference type="InterPro" id="IPR001123">
    <property type="entry name" value="LeuE-type"/>
</dbReference>
<comment type="subcellular location">
    <subcellularLocation>
        <location evidence="1">Cell membrane</location>
        <topology evidence="1">Multi-pass membrane protein</topology>
    </subcellularLocation>
</comment>
<evidence type="ECO:0000256" key="5">
    <source>
        <dbReference type="ARBA" id="ARBA00023136"/>
    </source>
</evidence>
<evidence type="ECO:0000256" key="4">
    <source>
        <dbReference type="ARBA" id="ARBA00022989"/>
    </source>
</evidence>
<keyword evidence="3 6" id="KW-0812">Transmembrane</keyword>
<feature type="transmembrane region" description="Helical" evidence="6">
    <location>
        <begin position="83"/>
        <end position="112"/>
    </location>
</feature>